<gene>
    <name evidence="1" type="ORF">B5G41_03390</name>
</gene>
<organism evidence="1 2">
    <name type="scientific">Alistipes onderdonkii</name>
    <dbReference type="NCBI Taxonomy" id="328813"/>
    <lineage>
        <taxon>Bacteria</taxon>
        <taxon>Pseudomonadati</taxon>
        <taxon>Bacteroidota</taxon>
        <taxon>Bacteroidia</taxon>
        <taxon>Bacteroidales</taxon>
        <taxon>Rikenellaceae</taxon>
        <taxon>Alistipes</taxon>
    </lineage>
</organism>
<accession>A0A1Y3R1E2</accession>
<dbReference type="RefSeq" id="WP_087401272.1">
    <property type="nucleotide sequence ID" value="NZ_NFHB01000002.1"/>
</dbReference>
<evidence type="ECO:0000313" key="1">
    <source>
        <dbReference type="EMBL" id="OUN04368.1"/>
    </source>
</evidence>
<proteinExistence type="predicted"/>
<dbReference type="Proteomes" id="UP000195772">
    <property type="component" value="Unassembled WGS sequence"/>
</dbReference>
<dbReference type="EMBL" id="NFHB01000002">
    <property type="protein sequence ID" value="OUN04368.1"/>
    <property type="molecule type" value="Genomic_DNA"/>
</dbReference>
<dbReference type="OrthoDB" id="1003913at2"/>
<dbReference type="AlphaFoldDB" id="A0A1Y3R1E2"/>
<protein>
    <submittedName>
        <fullName evidence="1">Uncharacterized protein</fullName>
    </submittedName>
</protein>
<evidence type="ECO:0000313" key="2">
    <source>
        <dbReference type="Proteomes" id="UP000195772"/>
    </source>
</evidence>
<name>A0A1Y3R1E2_9BACT</name>
<sequence length="125" mass="13798">MSPHGAAVTDVNASGWDAPAAIVFTNTDTTTLRDMDLFLRYDDRMDEDTLTVRIAVVTPDSLRHEEAFRLVLPAAHTPAALSREADLPYRRRIRFARTGDYCITVTPGRPVKGVEAVGINIVKSE</sequence>
<reference evidence="2" key="1">
    <citation type="submission" date="2017-04" db="EMBL/GenBank/DDBJ databases">
        <title>Function of individual gut microbiota members based on whole genome sequencing of pure cultures obtained from chicken caecum.</title>
        <authorList>
            <person name="Medvecky M."/>
            <person name="Cejkova D."/>
            <person name="Polansky O."/>
            <person name="Karasova D."/>
            <person name="Kubasova T."/>
            <person name="Cizek A."/>
            <person name="Rychlik I."/>
        </authorList>
    </citation>
    <scope>NUCLEOTIDE SEQUENCE [LARGE SCALE GENOMIC DNA]</scope>
    <source>
        <strain evidence="2">An90</strain>
    </source>
</reference>
<comment type="caution">
    <text evidence="1">The sequence shown here is derived from an EMBL/GenBank/DDBJ whole genome shotgun (WGS) entry which is preliminary data.</text>
</comment>
<dbReference type="eggNOG" id="ENOG5030R8M">
    <property type="taxonomic scope" value="Bacteria"/>
</dbReference>